<dbReference type="EMBL" id="FKBS01000017">
    <property type="protein sequence ID" value="SAI41810.1"/>
    <property type="molecule type" value="Genomic_DNA"/>
</dbReference>
<organism evidence="3 4">
    <name type="scientific">Bordetella ansorpii</name>
    <dbReference type="NCBI Taxonomy" id="288768"/>
    <lineage>
        <taxon>Bacteria</taxon>
        <taxon>Pseudomonadati</taxon>
        <taxon>Pseudomonadota</taxon>
        <taxon>Betaproteobacteria</taxon>
        <taxon>Burkholderiales</taxon>
        <taxon>Alcaligenaceae</taxon>
        <taxon>Bordetella</taxon>
    </lineage>
</organism>
<evidence type="ECO:0000256" key="1">
    <source>
        <dbReference type="ARBA" id="ARBA00023002"/>
    </source>
</evidence>
<dbReference type="OrthoDB" id="18526at2"/>
<dbReference type="InterPro" id="IPR036188">
    <property type="entry name" value="FAD/NAD-bd_sf"/>
</dbReference>
<dbReference type="InterPro" id="IPR006076">
    <property type="entry name" value="FAD-dep_OxRdtase"/>
</dbReference>
<sequence>MPHAVIVGAGIIGLSCALAAQRRGWKVTLVDRDFEGDRASHGNAGGIAVSECVPLSLAGMGLKPLKWLMDPLGPLSIRPRHAPKLLPWYMALRRASSPRNHARIGDALAALNRRSLADFEALLAEIGLSGDLHKRGALTVYETEKGYQDEQDAWQFKRERGVRWRPVSRDELRQLEPGLAPVFSHAVMLEDWAHIDDPKRIVDRLRSHVAAHGATLVAGKAAGLSLDGAGTAAAGVVLASGEKITADRVVVATGAWSAHLAQSVGDRVLVESERGYNTTLPGSAALLNREVIFAERMFVATPLAIGLRIGGAAEFAGLEAPANYRRSDALLDLARRYLPGLDGSDARQWMGNRPTTPDSLPVIGPSARSDRILYAFGHGHLGLTQSATTAALIGDLLDNRFPGTDLRPYAVTRF</sequence>
<dbReference type="SUPFAM" id="SSF51905">
    <property type="entry name" value="FAD/NAD(P)-binding domain"/>
    <property type="match status" value="1"/>
</dbReference>
<reference evidence="3 4" key="1">
    <citation type="submission" date="2016-03" db="EMBL/GenBank/DDBJ databases">
        <authorList>
            <consortium name="Pathogen Informatics"/>
        </authorList>
    </citation>
    <scope>NUCLEOTIDE SEQUENCE [LARGE SCALE GENOMIC DNA]</scope>
    <source>
        <strain evidence="3 4">NCTC13364</strain>
    </source>
</reference>
<dbReference type="Proteomes" id="UP000077037">
    <property type="component" value="Unassembled WGS sequence"/>
</dbReference>
<keyword evidence="1 3" id="KW-0560">Oxidoreductase</keyword>
<dbReference type="Gene3D" id="3.30.9.10">
    <property type="entry name" value="D-Amino Acid Oxidase, subunit A, domain 2"/>
    <property type="match status" value="1"/>
</dbReference>
<dbReference type="EC" id="1.4.99.6" evidence="3"/>
<dbReference type="SUPFAM" id="SSF54373">
    <property type="entry name" value="FAD-linked reductases, C-terminal domain"/>
    <property type="match status" value="1"/>
</dbReference>
<dbReference type="PANTHER" id="PTHR13847">
    <property type="entry name" value="SARCOSINE DEHYDROGENASE-RELATED"/>
    <property type="match status" value="1"/>
</dbReference>
<evidence type="ECO:0000313" key="3">
    <source>
        <dbReference type="EMBL" id="SAI41810.1"/>
    </source>
</evidence>
<feature type="domain" description="FAD dependent oxidoreductase" evidence="2">
    <location>
        <begin position="4"/>
        <end position="396"/>
    </location>
</feature>
<dbReference type="GO" id="GO:0043799">
    <property type="term" value="F:glycine oxidase activity"/>
    <property type="evidence" value="ECO:0007669"/>
    <property type="project" value="UniProtKB-EC"/>
</dbReference>
<accession>A0A157Q8B9</accession>
<dbReference type="EC" id="1.4.3.19" evidence="3"/>
<name>A0A157Q8B9_9BORD</name>
<gene>
    <name evidence="3" type="primary">dadA_1</name>
    <name evidence="3" type="ORF">SAMEA1982600_03341</name>
</gene>
<evidence type="ECO:0000259" key="2">
    <source>
        <dbReference type="Pfam" id="PF01266"/>
    </source>
</evidence>
<dbReference type="PANTHER" id="PTHR13847:SF289">
    <property type="entry name" value="GLYCINE OXIDASE"/>
    <property type="match status" value="1"/>
</dbReference>
<dbReference type="RefSeq" id="WP_066415345.1">
    <property type="nucleotide sequence ID" value="NZ_FKBS01000017.1"/>
</dbReference>
<evidence type="ECO:0000313" key="4">
    <source>
        <dbReference type="Proteomes" id="UP000077037"/>
    </source>
</evidence>
<proteinExistence type="predicted"/>
<dbReference type="AlphaFoldDB" id="A0A157Q8B9"/>
<protein>
    <submittedName>
        <fullName evidence="3">D-amino acid dehydrogenase small subunit</fullName>
        <ecNumber evidence="3">1.4.3.19</ecNumber>
        <ecNumber evidence="3">1.4.99.6</ecNumber>
    </submittedName>
</protein>
<dbReference type="Gene3D" id="3.50.50.60">
    <property type="entry name" value="FAD/NAD(P)-binding domain"/>
    <property type="match status" value="2"/>
</dbReference>
<dbReference type="GO" id="GO:0005737">
    <property type="term" value="C:cytoplasm"/>
    <property type="evidence" value="ECO:0007669"/>
    <property type="project" value="TreeGrafter"/>
</dbReference>
<dbReference type="Pfam" id="PF01266">
    <property type="entry name" value="DAO"/>
    <property type="match status" value="1"/>
</dbReference>